<keyword evidence="4" id="KW-1185">Reference proteome</keyword>
<feature type="compositionally biased region" description="Basic and acidic residues" evidence="1">
    <location>
        <begin position="341"/>
        <end position="381"/>
    </location>
</feature>
<feature type="transmembrane region" description="Helical" evidence="2">
    <location>
        <begin position="492"/>
        <end position="518"/>
    </location>
</feature>
<feature type="compositionally biased region" description="Basic and acidic residues" evidence="1">
    <location>
        <begin position="187"/>
        <end position="211"/>
    </location>
</feature>
<feature type="compositionally biased region" description="Basic and acidic residues" evidence="1">
    <location>
        <begin position="572"/>
        <end position="629"/>
    </location>
</feature>
<dbReference type="Gramene" id="TVU41367">
    <property type="protein sequence ID" value="TVU41367"/>
    <property type="gene ID" value="EJB05_14875"/>
</dbReference>
<gene>
    <name evidence="3" type="ORF">EJB05_14875</name>
</gene>
<evidence type="ECO:0000313" key="3">
    <source>
        <dbReference type="EMBL" id="TVU41367.1"/>
    </source>
</evidence>
<feature type="region of interest" description="Disordered" evidence="1">
    <location>
        <begin position="572"/>
        <end position="640"/>
    </location>
</feature>
<proteinExistence type="predicted"/>
<feature type="compositionally biased region" description="Basic and acidic residues" evidence="1">
    <location>
        <begin position="105"/>
        <end position="115"/>
    </location>
</feature>
<feature type="non-terminal residue" evidence="3">
    <location>
        <position position="1"/>
    </location>
</feature>
<sequence length="658" mass="72011">MAYAAAAVALAGRSRRLAALAPRFVSHLGRRGSPTPIQYRAAAARSSTPLLLPQAPRLLLRPLGPPGLLRFSTGAMKDTDKEEEEATRGDLTQNRLAACDEDPGEEIRHGKKEATSGDLNPNVPDTCVENTKPGENIVDGTKSRAEEEEEEETRGDLEQNRRAVRVEDPVEEIRDEEEPATRGGLNQDHHAIPDTFVEKTKPGENIVDGRHHVPSRGGRGNPRRPQAEPPRRPRRGSGGGDTPQDGGSHPRRPQPGPHAVPDSNLEKKPGPIIFDAKSCGDLNANSGDVRDEEIHSEKKETVHDEAAGRQEFRSEKQYVHGDLKGNHGRQAVPDEAIEQEVTDKDSVLHQEEDGKPHEEAEHPVGSSDEEKLKQTHEDKHPATTIVEGGQAGSVDGTATAKHTIGEKLLGGAEGAAKDDDADKMDGAGNGGGAGGAGNHGTSGHQEPWCCRAASKEDLDGAVQEIGAMFEANRKHERTNWENNYSSRRSHTLIIVGSVLVQFVIAAIVGLVWGVAFAVEKAHEKMHELSADAKTTEAVSNIMDGMLFYFFRLPARVVSAGWDMLAFWRRRNKKDEKKKGEKKEEKKKDEKKKGEKKKNDEKAKDSKKKDSKKKDDEVKDIKDEEMKKQEPGNVYSSGLAVWRKTKENAAAQVAQGKKE</sequence>
<evidence type="ECO:0000256" key="2">
    <source>
        <dbReference type="SAM" id="Phobius"/>
    </source>
</evidence>
<feature type="compositionally biased region" description="Basic and acidic residues" evidence="1">
    <location>
        <begin position="154"/>
        <end position="172"/>
    </location>
</feature>
<accession>A0A5J9W0C2</accession>
<organism evidence="3 4">
    <name type="scientific">Eragrostis curvula</name>
    <name type="common">weeping love grass</name>
    <dbReference type="NCBI Taxonomy" id="38414"/>
    <lineage>
        <taxon>Eukaryota</taxon>
        <taxon>Viridiplantae</taxon>
        <taxon>Streptophyta</taxon>
        <taxon>Embryophyta</taxon>
        <taxon>Tracheophyta</taxon>
        <taxon>Spermatophyta</taxon>
        <taxon>Magnoliopsida</taxon>
        <taxon>Liliopsida</taxon>
        <taxon>Poales</taxon>
        <taxon>Poaceae</taxon>
        <taxon>PACMAD clade</taxon>
        <taxon>Chloridoideae</taxon>
        <taxon>Eragrostideae</taxon>
        <taxon>Eragrostidinae</taxon>
        <taxon>Eragrostis</taxon>
    </lineage>
</organism>
<reference evidence="3 4" key="1">
    <citation type="journal article" date="2019" name="Sci. Rep.">
        <title>A high-quality genome of Eragrostis curvula grass provides insights into Poaceae evolution and supports new strategies to enhance forage quality.</title>
        <authorList>
            <person name="Carballo J."/>
            <person name="Santos B.A.C.M."/>
            <person name="Zappacosta D."/>
            <person name="Garbus I."/>
            <person name="Selva J.P."/>
            <person name="Gallo C.A."/>
            <person name="Diaz A."/>
            <person name="Albertini E."/>
            <person name="Caccamo M."/>
            <person name="Echenique V."/>
        </authorList>
    </citation>
    <scope>NUCLEOTIDE SEQUENCE [LARGE SCALE GENOMIC DNA]</scope>
    <source>
        <strain evidence="4">cv. Victoria</strain>
        <tissue evidence="3">Leaf</tissue>
    </source>
</reference>
<evidence type="ECO:0000313" key="4">
    <source>
        <dbReference type="Proteomes" id="UP000324897"/>
    </source>
</evidence>
<dbReference type="AlphaFoldDB" id="A0A5J9W0C2"/>
<feature type="compositionally biased region" description="Basic and acidic residues" evidence="1">
    <location>
        <begin position="288"/>
        <end position="325"/>
    </location>
</feature>
<feature type="compositionally biased region" description="Basic and acidic residues" evidence="1">
    <location>
        <begin position="415"/>
        <end position="425"/>
    </location>
</feature>
<keyword evidence="2" id="KW-1133">Transmembrane helix</keyword>
<evidence type="ECO:0000256" key="1">
    <source>
        <dbReference type="SAM" id="MobiDB-lite"/>
    </source>
</evidence>
<feature type="region of interest" description="Disordered" evidence="1">
    <location>
        <begin position="71"/>
        <end position="396"/>
    </location>
</feature>
<name>A0A5J9W0C2_9POAL</name>
<feature type="compositionally biased region" description="Gly residues" evidence="1">
    <location>
        <begin position="427"/>
        <end position="440"/>
    </location>
</feature>
<dbReference type="Proteomes" id="UP000324897">
    <property type="component" value="Chromosome 4"/>
</dbReference>
<dbReference type="EMBL" id="RWGY01000007">
    <property type="protein sequence ID" value="TVU41367.1"/>
    <property type="molecule type" value="Genomic_DNA"/>
</dbReference>
<comment type="caution">
    <text evidence="3">The sequence shown here is derived from an EMBL/GenBank/DDBJ whole genome shotgun (WGS) entry which is preliminary data.</text>
</comment>
<keyword evidence="2" id="KW-0472">Membrane</keyword>
<protein>
    <submittedName>
        <fullName evidence="3">Uncharacterized protein</fullName>
    </submittedName>
</protein>
<feature type="region of interest" description="Disordered" evidence="1">
    <location>
        <begin position="411"/>
        <end position="445"/>
    </location>
</feature>
<keyword evidence="2" id="KW-0812">Transmembrane</keyword>